<feature type="compositionally biased region" description="Polar residues" evidence="2">
    <location>
        <begin position="30"/>
        <end position="41"/>
    </location>
</feature>
<feature type="compositionally biased region" description="Basic and acidic residues" evidence="2">
    <location>
        <begin position="353"/>
        <end position="362"/>
    </location>
</feature>
<evidence type="ECO:0000256" key="1">
    <source>
        <dbReference type="ARBA" id="ARBA00011047"/>
    </source>
</evidence>
<dbReference type="Pfam" id="PF07065">
    <property type="entry name" value="D123"/>
    <property type="match status" value="1"/>
</dbReference>
<proteinExistence type="inferred from homology"/>
<dbReference type="InterPro" id="IPR009772">
    <property type="entry name" value="CDC123"/>
</dbReference>
<feature type="region of interest" description="Disordered" evidence="2">
    <location>
        <begin position="1"/>
        <end position="61"/>
    </location>
</feature>
<evidence type="ECO:0008006" key="5">
    <source>
        <dbReference type="Google" id="ProtNLM"/>
    </source>
</evidence>
<organism evidence="3 4">
    <name type="scientific">Monosiga brevicollis</name>
    <name type="common">Choanoflagellate</name>
    <dbReference type="NCBI Taxonomy" id="81824"/>
    <lineage>
        <taxon>Eukaryota</taxon>
        <taxon>Choanoflagellata</taxon>
        <taxon>Craspedida</taxon>
        <taxon>Salpingoecidae</taxon>
        <taxon>Monosiga</taxon>
    </lineage>
</organism>
<gene>
    <name evidence="3" type="ORF">MONBRDRAFT_27954</name>
</gene>
<dbReference type="Proteomes" id="UP000001357">
    <property type="component" value="Unassembled WGS sequence"/>
</dbReference>
<comment type="similarity">
    <text evidence="1">Belongs to the CDC123 family.</text>
</comment>
<dbReference type="eggNOG" id="KOG2983">
    <property type="taxonomic scope" value="Eukaryota"/>
</dbReference>
<dbReference type="KEGG" id="mbr:MONBRDRAFT_27954"/>
<dbReference type="PANTHER" id="PTHR15323">
    <property type="entry name" value="D123 PROTEIN"/>
    <property type="match status" value="1"/>
</dbReference>
<dbReference type="PANTHER" id="PTHR15323:SF6">
    <property type="entry name" value="CELL DIVISION CYCLE PROTEIN 123 HOMOLOG"/>
    <property type="match status" value="1"/>
</dbReference>
<dbReference type="InParanoid" id="A9V6I2"/>
<evidence type="ECO:0000313" key="3">
    <source>
        <dbReference type="EMBL" id="EDQ86889.1"/>
    </source>
</evidence>
<evidence type="ECO:0000256" key="2">
    <source>
        <dbReference type="SAM" id="MobiDB-lite"/>
    </source>
</evidence>
<feature type="compositionally biased region" description="Acidic residues" evidence="2">
    <location>
        <begin position="343"/>
        <end position="352"/>
    </location>
</feature>
<name>A9V6I2_MONBE</name>
<dbReference type="AlphaFoldDB" id="A9V6I2"/>
<dbReference type="EMBL" id="CH991563">
    <property type="protein sequence ID" value="EDQ86889.1"/>
    <property type="molecule type" value="Genomic_DNA"/>
</dbReference>
<dbReference type="GeneID" id="5893556"/>
<sequence length="427" mass="47745">MRVRVRAGTRSFGIGPLPHREDEDMEDDSTAQQSTTKSNEPTGHENSDDSDEEEEARPLPTFPELQVAITKAIAELGGEVFPKLNWSAPKDAVWISQTNSLKCRTAGDVFLLLKSSTHAQHDLLHAYRCCQPPHEERRPEKVFLVLKNYWSSAPSQEFRCFVRQGQLVAISQRHVDQHFPNLAQLATDIRFQCYHLYHDDIKRVVSQPHLSFDVICDGNRAILLDINAWTGDSDPLLYTWQELEALPAATSNSERDPEPTTYCTDEELEQFMQAHQAQERAQTGDATLAAVEPTPMVERTQTDRLNAHLLSALMRQLDVNGSPGTVGDDQDAGDDQDEWAEAPTLQEDEESVGDDHAAKNDEDNADDTWARQAAIVFRVVDDPQPLKGASLATHAYPRDVVELAANGDVEVMMQALVQAQQAQNEDK</sequence>
<dbReference type="FunCoup" id="A9V6I2">
    <property type="interactions" value="960"/>
</dbReference>
<accession>A9V6I2</accession>
<evidence type="ECO:0000313" key="4">
    <source>
        <dbReference type="Proteomes" id="UP000001357"/>
    </source>
</evidence>
<protein>
    <recommendedName>
        <fullName evidence="5">Cell division cycle protein 123</fullName>
    </recommendedName>
</protein>
<dbReference type="RefSeq" id="XP_001748434.1">
    <property type="nucleotide sequence ID" value="XM_001748382.1"/>
</dbReference>
<dbReference type="STRING" id="81824.A9V6I2"/>
<feature type="region of interest" description="Disordered" evidence="2">
    <location>
        <begin position="343"/>
        <end position="366"/>
    </location>
</feature>
<dbReference type="GO" id="GO:0005737">
    <property type="term" value="C:cytoplasm"/>
    <property type="evidence" value="ECO:0000318"/>
    <property type="project" value="GO_Central"/>
</dbReference>
<keyword evidence="4" id="KW-1185">Reference proteome</keyword>
<reference evidence="3 4" key="1">
    <citation type="journal article" date="2008" name="Nature">
        <title>The genome of the choanoflagellate Monosiga brevicollis and the origin of metazoans.</title>
        <authorList>
            <consortium name="JGI Sequencing"/>
            <person name="King N."/>
            <person name="Westbrook M.J."/>
            <person name="Young S.L."/>
            <person name="Kuo A."/>
            <person name="Abedin M."/>
            <person name="Chapman J."/>
            <person name="Fairclough S."/>
            <person name="Hellsten U."/>
            <person name="Isogai Y."/>
            <person name="Letunic I."/>
            <person name="Marr M."/>
            <person name="Pincus D."/>
            <person name="Putnam N."/>
            <person name="Rokas A."/>
            <person name="Wright K.J."/>
            <person name="Zuzow R."/>
            <person name="Dirks W."/>
            <person name="Good M."/>
            <person name="Goodstein D."/>
            <person name="Lemons D."/>
            <person name="Li W."/>
            <person name="Lyons J.B."/>
            <person name="Morris A."/>
            <person name="Nichols S."/>
            <person name="Richter D.J."/>
            <person name="Salamov A."/>
            <person name="Bork P."/>
            <person name="Lim W.A."/>
            <person name="Manning G."/>
            <person name="Miller W.T."/>
            <person name="McGinnis W."/>
            <person name="Shapiro H."/>
            <person name="Tjian R."/>
            <person name="Grigoriev I.V."/>
            <person name="Rokhsar D."/>
        </authorList>
    </citation>
    <scope>NUCLEOTIDE SEQUENCE [LARGE SCALE GENOMIC DNA]</scope>
    <source>
        <strain evidence="4">MX1 / ATCC 50154</strain>
    </source>
</reference>